<dbReference type="SMART" id="SM00382">
    <property type="entry name" value="AAA"/>
    <property type="match status" value="2"/>
</dbReference>
<dbReference type="GO" id="GO:0055085">
    <property type="term" value="P:transmembrane transport"/>
    <property type="evidence" value="ECO:0000318"/>
    <property type="project" value="GO_Central"/>
</dbReference>
<feature type="domain" description="ABC transporter" evidence="9">
    <location>
        <begin position="426"/>
        <end position="646"/>
    </location>
</feature>
<dbReference type="FunFam" id="3.40.50.300:FF:000997">
    <property type="entry name" value="Multidrug resistance-associated protein 1"/>
    <property type="match status" value="1"/>
</dbReference>
<dbReference type="HOGENOM" id="CLU_000604_27_1_1"/>
<dbReference type="SUPFAM" id="SSF90123">
    <property type="entry name" value="ABC transporter transmembrane region"/>
    <property type="match status" value="2"/>
</dbReference>
<organism evidence="11 12">
    <name type="scientific">Trichoplax adhaerens</name>
    <name type="common">Trichoplax reptans</name>
    <dbReference type="NCBI Taxonomy" id="10228"/>
    <lineage>
        <taxon>Eukaryota</taxon>
        <taxon>Metazoa</taxon>
        <taxon>Placozoa</taxon>
        <taxon>Uniplacotomia</taxon>
        <taxon>Trichoplacea</taxon>
        <taxon>Trichoplacidae</taxon>
        <taxon>Trichoplax</taxon>
    </lineage>
</organism>
<dbReference type="PANTHER" id="PTHR24223">
    <property type="entry name" value="ATP-BINDING CASSETTE SUB-FAMILY C"/>
    <property type="match status" value="1"/>
</dbReference>
<evidence type="ECO:0000256" key="3">
    <source>
        <dbReference type="ARBA" id="ARBA00022692"/>
    </source>
</evidence>
<evidence type="ECO:0000259" key="9">
    <source>
        <dbReference type="PROSITE" id="PS50893"/>
    </source>
</evidence>
<dbReference type="Pfam" id="PF00005">
    <property type="entry name" value="ABC_tran"/>
    <property type="match status" value="2"/>
</dbReference>
<dbReference type="InterPro" id="IPR003593">
    <property type="entry name" value="AAA+_ATPase"/>
</dbReference>
<dbReference type="PhylomeDB" id="B3RYW8"/>
<name>B3RYW8_TRIAD</name>
<dbReference type="FunFam" id="3.40.50.300:FF:000630">
    <property type="entry name" value="ATP-binding cassette (ABC) transporter, putative"/>
    <property type="match status" value="1"/>
</dbReference>
<proteinExistence type="predicted"/>
<feature type="transmembrane region" description="Helical" evidence="8">
    <location>
        <begin position="190"/>
        <end position="214"/>
    </location>
</feature>
<evidence type="ECO:0000256" key="1">
    <source>
        <dbReference type="ARBA" id="ARBA00004141"/>
    </source>
</evidence>
<sequence>PYYRASFFSKLTYWWLNPLVQLARKRKLNFDDIWQVPYSDAFQANNEIFQKLWKHELKVHGRQKASIGRVLVKAIRKRLLFTVLFYCLVVALQVTSSLLVQQLVSYSTSTSSSVQMGIILVLSMFASEAVISMILPVFWYYSIRTGIKIRSMVFGFVFSKIIKLKSVNSSSVGQLINLCANDAQRIFESAAMLGICLAIPITMISVFAVMIYLIGPVSLVAALIFLIFYGVMAIMAKAIKQLRKKSIVSTDRRVRQLNEMLRCIKLIKLFAWENHFEAVLNRLRMKERAHLEKVSYIQSFNISYLTLVPTISSIVLFTVSALSGINIGIAEVYTCIALLNVLRIVISIFPLMIRQWMESVVAVKRMKELLLMEEVKPRMDIPVGIHNAIAMERASFSWKLVNEMITRPAVTTSILNYTLDFYLALLKHTEFILKDINLTLKKVSLIKMKFGQLIGVCGRIGSGKSSLISAILGEMNQLSGNVALEDSIALVSQQAWIFNATLKENVVFGSDFDKNRYLQAMTCCVLMDDLTTLPNGDETLIGDRGINLSGGQKQRVSLARAVYAEKEIYLLDDPLSAVDVDVGKHIFNWCIRGVLKGKSILFITHQLQYLRWCDSVIMMQDGQIVAHDNHEDLLANSKNDCLNGCILFQLLNLSTLDEKVYNDFISNLKDEEEKNAIEDAKKIKTTIPRNETVQVNENEESSAVTCKTISSYFDATGGKFVVLLVIFVYGTGVAMRVFSDWWLSQWISNGFGNNDSQTNQSLGLYTNSNHSTFFNTNATIYGSSALAIMLAYAIRAFIISKVTLRASSELCAKALYKIIRCPMSFFDTTPSGRILNRFSRDIDEIDTQLPMFIDNGLLLILTILASLIIIVVSYPWAILAIIPLMIAIGLIAVIFNQVLRELKRLDNISRSPVLSHLTATVEGLSVIHAHNKSQEYLAKFEKLLNKNTSCFMAFCYLNRWFAQRINWIVVGLVTVCSALVVIERGLTSSAYSGLALVYVLQIKGLLQFSIRNILQVSARLTAVERLREYSKELPIENQLNNDYQVKVSVDKKWALDHGKIEFADMRYRPGLPVVLNLSFTINPGERIGIVGRTGSGKTSIGTCLFRLVEICSGSILIDNRDIKSIDIYSLRSNMAMIPQDPYLFEGTVRKNLDPLDYYEDEKLWATLEKVQLKEKIANEPDQLQKIVQANGTNFSMGERQLLCLARALLKESKILLLDEATAYMDTRTDEIMQQNLRKEFSHSTVLIIAHRLNTIQSCDKIMVLHDGKIIEFDTPSKLMENPRSVFKGMVAKGGIDYAFE</sequence>
<dbReference type="PROSITE" id="PS50893">
    <property type="entry name" value="ABC_TRANSPORTER_2"/>
    <property type="match status" value="2"/>
</dbReference>
<dbReference type="Gene3D" id="1.20.1560.10">
    <property type="entry name" value="ABC transporter type 1, transmembrane domain"/>
    <property type="match status" value="2"/>
</dbReference>
<dbReference type="FunFam" id="1.20.1560.10:FF:000587">
    <property type="entry name" value="Predicted protein"/>
    <property type="match status" value="1"/>
</dbReference>
<feature type="domain" description="ABC transmembrane type-1" evidence="10">
    <location>
        <begin position="723"/>
        <end position="1018"/>
    </location>
</feature>
<dbReference type="CDD" id="cd03250">
    <property type="entry name" value="ABCC_MRP_domain1"/>
    <property type="match status" value="1"/>
</dbReference>
<dbReference type="InterPro" id="IPR011527">
    <property type="entry name" value="ABC1_TM_dom"/>
</dbReference>
<dbReference type="CTD" id="6754837"/>
<dbReference type="CDD" id="cd18599">
    <property type="entry name" value="ABC_6TM_MRP5_8_9_D2"/>
    <property type="match status" value="1"/>
</dbReference>
<dbReference type="InterPro" id="IPR017871">
    <property type="entry name" value="ABC_transporter-like_CS"/>
</dbReference>
<dbReference type="KEGG" id="tad:TRIADDRAFT_26283"/>
<dbReference type="GO" id="GO:0005524">
    <property type="term" value="F:ATP binding"/>
    <property type="evidence" value="ECO:0007669"/>
    <property type="project" value="UniProtKB-KW"/>
</dbReference>
<dbReference type="GeneID" id="6754837"/>
<protein>
    <recommendedName>
        <fullName evidence="13">Multidrug resistance-associated protein 5</fullName>
    </recommendedName>
</protein>
<feature type="transmembrane region" description="Helical" evidence="8">
    <location>
        <begin position="220"/>
        <end position="239"/>
    </location>
</feature>
<evidence type="ECO:0000313" key="11">
    <source>
        <dbReference type="EMBL" id="EDV24098.1"/>
    </source>
</evidence>
<feature type="transmembrane region" description="Helical" evidence="8">
    <location>
        <begin position="849"/>
        <end position="870"/>
    </location>
</feature>
<dbReference type="InterPro" id="IPR050173">
    <property type="entry name" value="ABC_transporter_C-like"/>
</dbReference>
<dbReference type="PROSITE" id="PS50929">
    <property type="entry name" value="ABC_TM1F"/>
    <property type="match status" value="2"/>
</dbReference>
<dbReference type="InParanoid" id="B3RYW8"/>
<dbReference type="GO" id="GO:0016887">
    <property type="term" value="F:ATP hydrolysis activity"/>
    <property type="evidence" value="ECO:0007669"/>
    <property type="project" value="InterPro"/>
</dbReference>
<dbReference type="PROSITE" id="PS00211">
    <property type="entry name" value="ABC_TRANSPORTER_1"/>
    <property type="match status" value="1"/>
</dbReference>
<feature type="transmembrane region" description="Helical" evidence="8">
    <location>
        <begin position="116"/>
        <end position="141"/>
    </location>
</feature>
<evidence type="ECO:0008006" key="13">
    <source>
        <dbReference type="Google" id="ProtNLM"/>
    </source>
</evidence>
<feature type="transmembrane region" description="Helical" evidence="8">
    <location>
        <begin position="876"/>
        <end position="895"/>
    </location>
</feature>
<dbReference type="GO" id="GO:0140359">
    <property type="term" value="F:ABC-type transporter activity"/>
    <property type="evidence" value="ECO:0000318"/>
    <property type="project" value="GO_Central"/>
</dbReference>
<dbReference type="InterPro" id="IPR027417">
    <property type="entry name" value="P-loop_NTPase"/>
</dbReference>
<dbReference type="OrthoDB" id="6500128at2759"/>
<dbReference type="GO" id="GO:0016020">
    <property type="term" value="C:membrane"/>
    <property type="evidence" value="ECO:0000318"/>
    <property type="project" value="GO_Central"/>
</dbReference>
<comment type="subcellular location">
    <subcellularLocation>
        <location evidence="1">Membrane</location>
        <topology evidence="1">Multi-pass membrane protein</topology>
    </subcellularLocation>
</comment>
<feature type="domain" description="ABC transmembrane type-1" evidence="10">
    <location>
        <begin position="80"/>
        <end position="358"/>
    </location>
</feature>
<feature type="transmembrane region" description="Helical" evidence="8">
    <location>
        <begin position="720"/>
        <end position="738"/>
    </location>
</feature>
<feature type="transmembrane region" description="Helical" evidence="8">
    <location>
        <begin position="965"/>
        <end position="982"/>
    </location>
</feature>
<dbReference type="eggNOG" id="KOG0054">
    <property type="taxonomic scope" value="Eukaryota"/>
</dbReference>
<dbReference type="RefSeq" id="XP_002113624.1">
    <property type="nucleotide sequence ID" value="XM_002113588.1"/>
</dbReference>
<evidence type="ECO:0000256" key="6">
    <source>
        <dbReference type="ARBA" id="ARBA00022989"/>
    </source>
</evidence>
<dbReference type="InterPro" id="IPR036640">
    <property type="entry name" value="ABC1_TM_sf"/>
</dbReference>
<evidence type="ECO:0000313" key="12">
    <source>
        <dbReference type="Proteomes" id="UP000009022"/>
    </source>
</evidence>
<dbReference type="FunFam" id="1.20.1560.10:FF:000263">
    <property type="entry name" value="Multidrug resistance-associated protein 9"/>
    <property type="match status" value="1"/>
</dbReference>
<dbReference type="CDD" id="cd03244">
    <property type="entry name" value="ABCC_MRP_domain2"/>
    <property type="match status" value="1"/>
</dbReference>
<keyword evidence="6 8" id="KW-1133">Transmembrane helix</keyword>
<evidence type="ECO:0000256" key="4">
    <source>
        <dbReference type="ARBA" id="ARBA00022741"/>
    </source>
</evidence>
<keyword evidence="3 8" id="KW-0812">Transmembrane</keyword>
<reference evidence="11 12" key="1">
    <citation type="journal article" date="2008" name="Nature">
        <title>The Trichoplax genome and the nature of placozoans.</title>
        <authorList>
            <person name="Srivastava M."/>
            <person name="Begovic E."/>
            <person name="Chapman J."/>
            <person name="Putnam N.H."/>
            <person name="Hellsten U."/>
            <person name="Kawashima T."/>
            <person name="Kuo A."/>
            <person name="Mitros T."/>
            <person name="Salamov A."/>
            <person name="Carpenter M.L."/>
            <person name="Signorovitch A.Y."/>
            <person name="Moreno M.A."/>
            <person name="Kamm K."/>
            <person name="Grimwood J."/>
            <person name="Schmutz J."/>
            <person name="Shapiro H."/>
            <person name="Grigoriev I.V."/>
            <person name="Buss L.W."/>
            <person name="Schierwater B."/>
            <person name="Dellaporta S.L."/>
            <person name="Rokhsar D.S."/>
        </authorList>
    </citation>
    <scope>NUCLEOTIDE SEQUENCE [LARGE SCALE GENOMIC DNA]</scope>
    <source>
        <strain evidence="11 12">Grell-BS-1999</strain>
    </source>
</reference>
<dbReference type="CDD" id="cd18592">
    <property type="entry name" value="ABC_6TM_MRP5_8_9_D1"/>
    <property type="match status" value="1"/>
</dbReference>
<evidence type="ECO:0000256" key="7">
    <source>
        <dbReference type="ARBA" id="ARBA00023136"/>
    </source>
</evidence>
<keyword evidence="7 8" id="KW-0472">Membrane</keyword>
<feature type="transmembrane region" description="Helical" evidence="8">
    <location>
        <begin position="294"/>
        <end position="319"/>
    </location>
</feature>
<dbReference type="SUPFAM" id="SSF52540">
    <property type="entry name" value="P-loop containing nucleoside triphosphate hydrolases"/>
    <property type="match status" value="2"/>
</dbReference>
<accession>B3RYW8</accession>
<evidence type="ECO:0000256" key="5">
    <source>
        <dbReference type="ARBA" id="ARBA00022840"/>
    </source>
</evidence>
<feature type="transmembrane region" description="Helical" evidence="8">
    <location>
        <begin position="325"/>
        <end position="349"/>
    </location>
</feature>
<evidence type="ECO:0000256" key="2">
    <source>
        <dbReference type="ARBA" id="ARBA00022448"/>
    </source>
</evidence>
<keyword evidence="5" id="KW-0067">ATP-binding</keyword>
<dbReference type="Gene3D" id="3.40.50.300">
    <property type="entry name" value="P-loop containing nucleotide triphosphate hydrolases"/>
    <property type="match status" value="2"/>
</dbReference>
<feature type="transmembrane region" description="Helical" evidence="8">
    <location>
        <begin position="79"/>
        <end position="104"/>
    </location>
</feature>
<gene>
    <name evidence="11" type="ORF">TRIADDRAFT_26283</name>
</gene>
<feature type="transmembrane region" description="Helical" evidence="8">
    <location>
        <begin position="778"/>
        <end position="798"/>
    </location>
</feature>
<dbReference type="Pfam" id="PF00664">
    <property type="entry name" value="ABC_membrane"/>
    <property type="match status" value="2"/>
</dbReference>
<feature type="domain" description="ABC transporter" evidence="9">
    <location>
        <begin position="1055"/>
        <end position="1291"/>
    </location>
</feature>
<evidence type="ECO:0000256" key="8">
    <source>
        <dbReference type="SAM" id="Phobius"/>
    </source>
</evidence>
<dbReference type="PANTHER" id="PTHR24223:SF447">
    <property type="entry name" value="MULTIDRUG RESISTANCE-ASSOCIATED PROTEIN 5"/>
    <property type="match status" value="1"/>
</dbReference>
<feature type="non-terminal residue" evidence="11">
    <location>
        <position position="1"/>
    </location>
</feature>
<keyword evidence="12" id="KW-1185">Reference proteome</keyword>
<dbReference type="Proteomes" id="UP000009022">
    <property type="component" value="Unassembled WGS sequence"/>
</dbReference>
<keyword evidence="2" id="KW-0813">Transport</keyword>
<dbReference type="OMA" id="RINWIVV"/>
<dbReference type="InterPro" id="IPR003439">
    <property type="entry name" value="ABC_transporter-like_ATP-bd"/>
</dbReference>
<keyword evidence="4" id="KW-0547">Nucleotide-binding</keyword>
<evidence type="ECO:0000259" key="10">
    <source>
        <dbReference type="PROSITE" id="PS50929"/>
    </source>
</evidence>
<dbReference type="EMBL" id="DS985246">
    <property type="protein sequence ID" value="EDV24098.1"/>
    <property type="molecule type" value="Genomic_DNA"/>
</dbReference>